<dbReference type="InterPro" id="IPR009056">
    <property type="entry name" value="Cyt_c-like_dom"/>
</dbReference>
<dbReference type="PANTHER" id="PTHR30600">
    <property type="entry name" value="CYTOCHROME C PEROXIDASE-RELATED"/>
    <property type="match status" value="1"/>
</dbReference>
<protein>
    <submittedName>
        <fullName evidence="9">Methylamine utilization protein</fullName>
    </submittedName>
</protein>
<dbReference type="InterPro" id="IPR051395">
    <property type="entry name" value="Cytochrome_c_Peroxidase/MauG"/>
</dbReference>
<dbReference type="SUPFAM" id="SSF46626">
    <property type="entry name" value="Cytochrome c"/>
    <property type="match status" value="2"/>
</dbReference>
<dbReference type="PROSITE" id="PS51007">
    <property type="entry name" value="CYTC"/>
    <property type="match status" value="2"/>
</dbReference>
<evidence type="ECO:0000256" key="1">
    <source>
        <dbReference type="ARBA" id="ARBA00004196"/>
    </source>
</evidence>
<name>A0A1V6LRZ3_9FLAO</name>
<evidence type="ECO:0000256" key="2">
    <source>
        <dbReference type="ARBA" id="ARBA00022617"/>
    </source>
</evidence>
<comment type="subcellular location">
    <subcellularLocation>
        <location evidence="1">Cell envelope</location>
    </subcellularLocation>
</comment>
<gene>
    <name evidence="9" type="ORF">BUL40_07555</name>
</gene>
<reference evidence="9 10" key="1">
    <citation type="submission" date="2016-12" db="EMBL/GenBank/DDBJ databases">
        <authorList>
            <person name="Song W.-J."/>
            <person name="Kurnit D.M."/>
        </authorList>
    </citation>
    <scope>NUCLEOTIDE SEQUENCE [LARGE SCALE GENOMIC DNA]</scope>
    <source>
        <strain evidence="9 10">HSG9</strain>
    </source>
</reference>
<dbReference type="AlphaFoldDB" id="A0A1V6LRZ3"/>
<keyword evidence="10" id="KW-1185">Reference proteome</keyword>
<evidence type="ECO:0000256" key="7">
    <source>
        <dbReference type="PROSITE-ProRule" id="PRU00433"/>
    </source>
</evidence>
<evidence type="ECO:0000313" key="9">
    <source>
        <dbReference type="EMBL" id="OQD42942.1"/>
    </source>
</evidence>
<evidence type="ECO:0000256" key="5">
    <source>
        <dbReference type="ARBA" id="ARBA00023002"/>
    </source>
</evidence>
<keyword evidence="6 7" id="KW-0408">Iron</keyword>
<keyword evidence="4" id="KW-0732">Signal</keyword>
<evidence type="ECO:0000256" key="4">
    <source>
        <dbReference type="ARBA" id="ARBA00022729"/>
    </source>
</evidence>
<dbReference type="OrthoDB" id="9805202at2"/>
<keyword evidence="3 7" id="KW-0479">Metal-binding</keyword>
<dbReference type="GO" id="GO:0046872">
    <property type="term" value="F:metal ion binding"/>
    <property type="evidence" value="ECO:0007669"/>
    <property type="project" value="UniProtKB-KW"/>
</dbReference>
<organism evidence="9 10">
    <name type="scientific">Croceivirga radicis</name>
    <dbReference type="NCBI Taxonomy" id="1929488"/>
    <lineage>
        <taxon>Bacteria</taxon>
        <taxon>Pseudomonadati</taxon>
        <taxon>Bacteroidota</taxon>
        <taxon>Flavobacteriia</taxon>
        <taxon>Flavobacteriales</taxon>
        <taxon>Flavobacteriaceae</taxon>
        <taxon>Croceivirga</taxon>
    </lineage>
</organism>
<proteinExistence type="predicted"/>
<dbReference type="EMBL" id="MTBC01000004">
    <property type="protein sequence ID" value="OQD42942.1"/>
    <property type="molecule type" value="Genomic_DNA"/>
</dbReference>
<dbReference type="Pfam" id="PF03150">
    <property type="entry name" value="CCP_MauG"/>
    <property type="match status" value="1"/>
</dbReference>
<dbReference type="PANTHER" id="PTHR30600:SF10">
    <property type="entry name" value="BLL6722 PROTEIN"/>
    <property type="match status" value="1"/>
</dbReference>
<dbReference type="GO" id="GO:0004130">
    <property type="term" value="F:cytochrome-c peroxidase activity"/>
    <property type="evidence" value="ECO:0007669"/>
    <property type="project" value="TreeGrafter"/>
</dbReference>
<evidence type="ECO:0000256" key="3">
    <source>
        <dbReference type="ARBA" id="ARBA00022723"/>
    </source>
</evidence>
<dbReference type="PROSITE" id="PS51257">
    <property type="entry name" value="PROKAR_LIPOPROTEIN"/>
    <property type="match status" value="1"/>
</dbReference>
<comment type="caution">
    <text evidence="9">The sequence shown here is derived from an EMBL/GenBank/DDBJ whole genome shotgun (WGS) entry which is preliminary data.</text>
</comment>
<dbReference type="InterPro" id="IPR004852">
    <property type="entry name" value="Di-haem_cyt_c_peroxidsae"/>
</dbReference>
<keyword evidence="2 7" id="KW-0349">Heme</keyword>
<dbReference type="Gene3D" id="1.10.760.10">
    <property type="entry name" value="Cytochrome c-like domain"/>
    <property type="match status" value="2"/>
</dbReference>
<accession>A0A1V6LRZ3</accession>
<sequence length="605" mass="67740">MIYYFKTITKGVYACIGLFAILSISCKNTENGEANNANKPSLNSFIAQTYKENLINCAAYVDSIQHTQSRQELERYYLEARSLFKAAEPVLAFQDVSNYTFLNAPNILKIEEEDLTNIRLNDPKSFQTLEESIYADNLDMQTIHGAAHLITQRLKLLEKNTDLSYLKDHHILWMLRDALLRVALTGITGYDSPVLEASLSESATVYNTLKSIIIAAKPKFQDKALYDAWLNEINQTIGLLSKGEFISFDRFSFIKNHTNKQLTLFNKTVADWKVKFPFTMAINNDATSAFSNATFNTKHFTDLKNPKTGDAVVQLGQLLFNDPNLSKKGNMSCATCHHKDKAFTDGLQISRGQKRNAPTLTYAALQQKFFYDTRAGSLEGQIVAVVTNQTEFHADLDYLLEKVEQNTAYKPLFDSTYNGKITDFTIRNAIAEYIRSLSPFNSKFDNNINGLENTITDSEKLGFNIFMGKGKCATCHFPPVFNGTIPPAFNETEVELLGVPSKNDTISALVDADLGGFHLFGTAERKYFFKTPTVRNAALTAPYMHNGVYTELAEVVDFYNRGGGAGIGIDLPLQTLPPDPLQLTKKEQQAVVDFMASLTDSNFKK</sequence>
<evidence type="ECO:0000259" key="8">
    <source>
        <dbReference type="PROSITE" id="PS51007"/>
    </source>
</evidence>
<keyword evidence="5" id="KW-0560">Oxidoreductase</keyword>
<evidence type="ECO:0000256" key="6">
    <source>
        <dbReference type="ARBA" id="ARBA00023004"/>
    </source>
</evidence>
<evidence type="ECO:0000313" key="10">
    <source>
        <dbReference type="Proteomes" id="UP000191680"/>
    </source>
</evidence>
<dbReference type="GO" id="GO:0030313">
    <property type="term" value="C:cell envelope"/>
    <property type="evidence" value="ECO:0007669"/>
    <property type="project" value="UniProtKB-SubCell"/>
</dbReference>
<dbReference type="GO" id="GO:0020037">
    <property type="term" value="F:heme binding"/>
    <property type="evidence" value="ECO:0007669"/>
    <property type="project" value="InterPro"/>
</dbReference>
<dbReference type="Proteomes" id="UP000191680">
    <property type="component" value="Unassembled WGS sequence"/>
</dbReference>
<dbReference type="GO" id="GO:0009055">
    <property type="term" value="F:electron transfer activity"/>
    <property type="evidence" value="ECO:0007669"/>
    <property type="project" value="InterPro"/>
</dbReference>
<feature type="domain" description="Cytochrome c" evidence="8">
    <location>
        <begin position="457"/>
        <end position="599"/>
    </location>
</feature>
<dbReference type="InterPro" id="IPR036909">
    <property type="entry name" value="Cyt_c-like_dom_sf"/>
</dbReference>
<feature type="domain" description="Cytochrome c" evidence="8">
    <location>
        <begin position="311"/>
        <end position="437"/>
    </location>
</feature>
<dbReference type="RefSeq" id="WP_080318739.1">
    <property type="nucleotide sequence ID" value="NZ_MTBC01000004.1"/>
</dbReference>